<dbReference type="EMBL" id="JAKCXM010000142">
    <property type="protein sequence ID" value="KAJ0400933.1"/>
    <property type="molecule type" value="Genomic_DNA"/>
</dbReference>
<feature type="region of interest" description="Disordered" evidence="1">
    <location>
        <begin position="1042"/>
        <end position="1282"/>
    </location>
</feature>
<feature type="compositionally biased region" description="Basic and acidic residues" evidence="1">
    <location>
        <begin position="1118"/>
        <end position="1129"/>
    </location>
</feature>
<proteinExistence type="predicted"/>
<dbReference type="CDD" id="cd05162">
    <property type="entry name" value="PWWP"/>
    <property type="match status" value="1"/>
</dbReference>
<dbReference type="Pfam" id="PF01398">
    <property type="entry name" value="JAB"/>
    <property type="match status" value="1"/>
</dbReference>
<dbReference type="InterPro" id="IPR050242">
    <property type="entry name" value="JAMM_MPN+_peptidase_M67A"/>
</dbReference>
<evidence type="ECO:0000259" key="2">
    <source>
        <dbReference type="PROSITE" id="PS50249"/>
    </source>
</evidence>
<evidence type="ECO:0008006" key="6">
    <source>
        <dbReference type="Google" id="ProtNLM"/>
    </source>
</evidence>
<dbReference type="PROSITE" id="PS50812">
    <property type="entry name" value="PWWP"/>
    <property type="match status" value="1"/>
</dbReference>
<feature type="compositionally biased region" description="Low complexity" evidence="1">
    <location>
        <begin position="873"/>
        <end position="886"/>
    </location>
</feature>
<feature type="compositionally biased region" description="Polar residues" evidence="1">
    <location>
        <begin position="1143"/>
        <end position="1152"/>
    </location>
</feature>
<feature type="domain" description="MPN" evidence="2">
    <location>
        <begin position="543"/>
        <end position="678"/>
    </location>
</feature>
<feature type="compositionally biased region" description="Basic residues" evidence="1">
    <location>
        <begin position="321"/>
        <end position="333"/>
    </location>
</feature>
<dbReference type="InterPro" id="IPR000555">
    <property type="entry name" value="JAMM/MPN+_dom"/>
</dbReference>
<dbReference type="SUPFAM" id="SSF63748">
    <property type="entry name" value="Tudor/PWWP/MBT"/>
    <property type="match status" value="1"/>
</dbReference>
<feature type="compositionally biased region" description="Acidic residues" evidence="1">
    <location>
        <begin position="1098"/>
        <end position="1117"/>
    </location>
</feature>
<feature type="domain" description="PWWP" evidence="3">
    <location>
        <begin position="34"/>
        <end position="50"/>
    </location>
</feature>
<feature type="compositionally biased region" description="Basic and acidic residues" evidence="1">
    <location>
        <begin position="1233"/>
        <end position="1253"/>
    </location>
</feature>
<feature type="compositionally biased region" description="Acidic residues" evidence="1">
    <location>
        <begin position="243"/>
        <end position="259"/>
    </location>
</feature>
<dbReference type="GO" id="GO:0008237">
    <property type="term" value="F:metallopeptidase activity"/>
    <property type="evidence" value="ECO:0007669"/>
    <property type="project" value="InterPro"/>
</dbReference>
<feature type="region of interest" description="Disordered" evidence="1">
    <location>
        <begin position="1437"/>
        <end position="1461"/>
    </location>
</feature>
<evidence type="ECO:0000313" key="4">
    <source>
        <dbReference type="EMBL" id="KAJ0400933.1"/>
    </source>
</evidence>
<feature type="compositionally biased region" description="Basic residues" evidence="1">
    <location>
        <begin position="202"/>
        <end position="214"/>
    </location>
</feature>
<accession>A0AAD5QAJ0</accession>
<keyword evidence="5" id="KW-1185">Reference proteome</keyword>
<feature type="compositionally biased region" description="Basic and acidic residues" evidence="1">
    <location>
        <begin position="1437"/>
        <end position="1449"/>
    </location>
</feature>
<dbReference type="Gene3D" id="2.30.30.140">
    <property type="match status" value="1"/>
</dbReference>
<feature type="compositionally biased region" description="Basic and acidic residues" evidence="1">
    <location>
        <begin position="447"/>
        <end position="466"/>
    </location>
</feature>
<gene>
    <name evidence="4" type="ORF">P43SY_006616</name>
</gene>
<feature type="region of interest" description="Disordered" evidence="1">
    <location>
        <begin position="765"/>
        <end position="841"/>
    </location>
</feature>
<dbReference type="InterPro" id="IPR000313">
    <property type="entry name" value="PWWP_dom"/>
</dbReference>
<feature type="compositionally biased region" description="Basic and acidic residues" evidence="1">
    <location>
        <begin position="1155"/>
        <end position="1164"/>
    </location>
</feature>
<evidence type="ECO:0000256" key="1">
    <source>
        <dbReference type="SAM" id="MobiDB-lite"/>
    </source>
</evidence>
<feature type="compositionally biased region" description="Low complexity" evidence="1">
    <location>
        <begin position="1336"/>
        <end position="1347"/>
    </location>
</feature>
<dbReference type="SMART" id="SM00293">
    <property type="entry name" value="PWWP"/>
    <property type="match status" value="1"/>
</dbReference>
<evidence type="ECO:0000313" key="5">
    <source>
        <dbReference type="Proteomes" id="UP001209570"/>
    </source>
</evidence>
<feature type="compositionally biased region" description="Basic residues" evidence="1">
    <location>
        <begin position="813"/>
        <end position="833"/>
    </location>
</feature>
<dbReference type="Gene3D" id="3.40.140.10">
    <property type="entry name" value="Cytidine Deaminase, domain 2"/>
    <property type="match status" value="1"/>
</dbReference>
<dbReference type="PROSITE" id="PS50249">
    <property type="entry name" value="MPN"/>
    <property type="match status" value="1"/>
</dbReference>
<protein>
    <recommendedName>
        <fullName evidence="6">MPN domain-containing protein</fullName>
    </recommendedName>
</protein>
<feature type="compositionally biased region" description="Polar residues" evidence="1">
    <location>
        <begin position="887"/>
        <end position="904"/>
    </location>
</feature>
<reference evidence="4" key="1">
    <citation type="submission" date="2021-12" db="EMBL/GenBank/DDBJ databases">
        <title>Prjna785345.</title>
        <authorList>
            <person name="Rujirawat T."/>
            <person name="Krajaejun T."/>
        </authorList>
    </citation>
    <scope>NUCLEOTIDE SEQUENCE</scope>
    <source>
        <strain evidence="4">Pi057C3</strain>
    </source>
</reference>
<dbReference type="Proteomes" id="UP001209570">
    <property type="component" value="Unassembled WGS sequence"/>
</dbReference>
<feature type="region of interest" description="Disordered" evidence="1">
    <location>
        <begin position="1402"/>
        <end position="1423"/>
    </location>
</feature>
<feature type="compositionally biased region" description="Polar residues" evidence="1">
    <location>
        <begin position="1321"/>
        <end position="1334"/>
    </location>
</feature>
<organism evidence="4 5">
    <name type="scientific">Pythium insidiosum</name>
    <name type="common">Pythiosis disease agent</name>
    <dbReference type="NCBI Taxonomy" id="114742"/>
    <lineage>
        <taxon>Eukaryota</taxon>
        <taxon>Sar</taxon>
        <taxon>Stramenopiles</taxon>
        <taxon>Oomycota</taxon>
        <taxon>Peronosporomycetes</taxon>
        <taxon>Pythiales</taxon>
        <taxon>Pythiaceae</taxon>
        <taxon>Pythium</taxon>
    </lineage>
</organism>
<dbReference type="SUPFAM" id="SSF102712">
    <property type="entry name" value="JAB1/MPN domain"/>
    <property type="match status" value="1"/>
</dbReference>
<dbReference type="InterPro" id="IPR037518">
    <property type="entry name" value="MPN"/>
</dbReference>
<feature type="compositionally biased region" description="Polar residues" evidence="1">
    <location>
        <begin position="1078"/>
        <end position="1088"/>
    </location>
</feature>
<feature type="region of interest" description="Disordered" evidence="1">
    <location>
        <begin position="183"/>
        <end position="397"/>
    </location>
</feature>
<feature type="compositionally biased region" description="Low complexity" evidence="1">
    <location>
        <begin position="1215"/>
        <end position="1229"/>
    </location>
</feature>
<evidence type="ECO:0000259" key="3">
    <source>
        <dbReference type="PROSITE" id="PS50812"/>
    </source>
</evidence>
<feature type="region of interest" description="Disordered" evidence="1">
    <location>
        <begin position="446"/>
        <end position="474"/>
    </location>
</feature>
<feature type="region of interest" description="Disordered" evidence="1">
    <location>
        <begin position="1304"/>
        <end position="1373"/>
    </location>
</feature>
<dbReference type="PANTHER" id="PTHR10410">
    <property type="entry name" value="EUKARYOTIC TRANSLATION INITIATION FACTOR 3 -RELATED"/>
    <property type="match status" value="1"/>
</dbReference>
<feature type="compositionally biased region" description="Basic and acidic residues" evidence="1">
    <location>
        <begin position="1187"/>
        <end position="1198"/>
    </location>
</feature>
<feature type="compositionally biased region" description="Polar residues" evidence="1">
    <location>
        <begin position="1165"/>
        <end position="1177"/>
    </location>
</feature>
<name>A0AAD5QAJ0_PYTIN</name>
<feature type="compositionally biased region" description="Acidic residues" evidence="1">
    <location>
        <begin position="185"/>
        <end position="196"/>
    </location>
</feature>
<feature type="region of interest" description="Disordered" evidence="1">
    <location>
        <begin position="873"/>
        <end position="904"/>
    </location>
</feature>
<feature type="compositionally biased region" description="Basic and acidic residues" evidence="1">
    <location>
        <begin position="1055"/>
        <end position="1070"/>
    </location>
</feature>
<comment type="caution">
    <text evidence="4">The sequence shown here is derived from an EMBL/GenBank/DDBJ whole genome shotgun (WGS) entry which is preliminary data.</text>
</comment>
<dbReference type="Pfam" id="PF00855">
    <property type="entry name" value="PWWP"/>
    <property type="match status" value="1"/>
</dbReference>
<sequence length="1566" mass="170278">MVTIVSRPKPKGADPLAVAAHLEATSHVVEQYHNFDIVWAKMGGFPWWPGVLFLSWEAVDAAQFLLKERPVIPPPELRQGVVIRHCLIVFLDQFNCATLEISPATLCAFETNYARLSTNKQSLKAKGFRVALQRAERMLHMSDHLTEADLAVLSEPPPRQLDKRQRIEYVEIDSMEAAQLAEIHDEQDDEQDDEYVDGPPTSRRKAPAKTKKKAAAPVRKASSKQRPTSMRKAAKSARNESMETPDDDDFEAQVTDEDYVEHVPKGTKPKRQPKAAAKPTAARKKASRKEARGSVVEISDGDDSQDEVTLSIAKGGAKQSSKTKAKAKAKPKAKHEVLDDSDFEPSMTIKSKKPVKSANRSKASSKMPPAHVDPDEQTADATEPTSPPIKSTPLASIWTTRETAGPTDNASESKGDLAYKLDLLWDSQLFTTEVEPSDSLDMLGITKEGKDDDSGAAVARERERGASKRQMRSVQQSHIRQSLLQGNLDPHTMVQCEAYAPRDISVKKDPATTVDEPAGALAAVVASGRTRGNSTLQQPPFDVQVHPDAVFVCDLHAHLATCEIIGFLGGRWDEASRTLYIQAAFPCRSLVIDGDDGSTDVEMDPESEIELREIIQNAKLEVVGWYHSHPAFAPDPSIRDIENQTSYQQLFQRCSTIGSADDSGGVKDERARSVWEPFVGLIVGTYDTRRDTPVSLFRYFHVRGERVSSSVRREVYMPYELVPARPQYRCVLQDERKSLLSSLTMYPEVFKTVFRGSGFRMKTPAWPVDVSPPRSLPASQGTPAKSTAASRKRKARAGSVVEDLDPAAEKTPKKPKGGRKRPLPKKGARHPPRKGSLSAAAADTEMIDLSVDADCEMDGVDVIDVVSESSQSQTIIEIESSQSQSQCAESNPPSQSGIDPPTSSILAVGSTKQQRCGDSEEVSVESARGSAVDVEMHAAPESCRPVACGDAPSNGKQHSLLRCQTNDVKPVIDEIILVSSSSSSQSDASGFVASSQSQTDSLVASSPHADEDDGFAGVYVIEEEPSGHGVGSASIAHAIAPSQPACSVPEEAGEDAEKAAHAADDRKVDDESFIAESLDSQSVSQDAAQTDRKTEVKTEDDDAFIIEAIDEQDDTASVDERPEERRDVYDWDDVEIIDVDFMNHSSPTTATPETGMKHEEDDKGATTSPSDSASFDQSGLPRSPSIVKEEPRRDEDAGRPTAPEPLEHMQELPTAAAAPEASSSSEAVADPIEAVKQEQRAESDLDAVHHETRSSSIPDPEGCSSRSPASPERAGLSSGEADVEMEIVTLVNNLVYKVEEIQLPLGNEPSEIAQRTEPTEEQASNSTLPESSDGQAAMMPPSSSPAAEDVTMEVVASTPPSQEVGDAPAAEDVTMEVVASTPPSQEVGDAPGDVKAEVTLSHHEGDSTSITPRPQPFGANPKREDFRTSMEYVSRRAEQVKAEREKVNGVDKPSSATAVVPNGFDAPVPGESKLSQQYLHSLRTQYGGGVKGCAEQVITLVDYYRDFERRTDLTEMWKPRITKLQKMEASLRANVRFVNVPVHLRDAFVDDLIGYIRTSWGLTGKR</sequence>
<dbReference type="CDD" id="cd08067">
    <property type="entry name" value="MPN_2A_DUB"/>
    <property type="match status" value="1"/>
</dbReference>